<proteinExistence type="inferred from homology"/>
<feature type="transmembrane region" description="Helical" evidence="6">
    <location>
        <begin position="267"/>
        <end position="290"/>
    </location>
</feature>
<evidence type="ECO:0008006" key="9">
    <source>
        <dbReference type="Google" id="ProtNLM"/>
    </source>
</evidence>
<accession>A0A9W8E9A5</accession>
<gene>
    <name evidence="7" type="ORF">IWQ62_000779</name>
</gene>
<name>A0A9W8E9A5_9FUNG</name>
<feature type="transmembrane region" description="Helical" evidence="6">
    <location>
        <begin position="64"/>
        <end position="82"/>
    </location>
</feature>
<dbReference type="InterPro" id="IPR043130">
    <property type="entry name" value="CDP-OH_PTrfase_TM_dom"/>
</dbReference>
<dbReference type="Proteomes" id="UP001150925">
    <property type="component" value="Unassembled WGS sequence"/>
</dbReference>
<dbReference type="PROSITE" id="PS00379">
    <property type="entry name" value="CDP_ALCOHOL_P_TRANSF"/>
    <property type="match status" value="1"/>
</dbReference>
<comment type="caution">
    <text evidence="7">The sequence shown here is derived from an EMBL/GenBank/DDBJ whole genome shotgun (WGS) entry which is preliminary data.</text>
</comment>
<dbReference type="PANTHER" id="PTHR10414:SF37">
    <property type="entry name" value="BB IN A BOXCAR, ISOFORM C"/>
    <property type="match status" value="1"/>
</dbReference>
<keyword evidence="6" id="KW-0812">Transmembrane</keyword>
<comment type="similarity">
    <text evidence="2 5">Belongs to the CDP-alcohol phosphatidyltransferase class-I family.</text>
</comment>
<evidence type="ECO:0000313" key="8">
    <source>
        <dbReference type="Proteomes" id="UP001150925"/>
    </source>
</evidence>
<feature type="transmembrane region" description="Helical" evidence="6">
    <location>
        <begin position="364"/>
        <end position="385"/>
    </location>
</feature>
<keyword evidence="3 5" id="KW-0808">Transferase</keyword>
<evidence type="ECO:0000256" key="1">
    <source>
        <dbReference type="ARBA" id="ARBA00004370"/>
    </source>
</evidence>
<evidence type="ECO:0000256" key="4">
    <source>
        <dbReference type="ARBA" id="ARBA00023136"/>
    </source>
</evidence>
<feature type="transmembrane region" description="Helical" evidence="6">
    <location>
        <begin position="296"/>
        <end position="316"/>
    </location>
</feature>
<dbReference type="GO" id="GO:0016780">
    <property type="term" value="F:phosphotransferase activity, for other substituted phosphate groups"/>
    <property type="evidence" value="ECO:0007669"/>
    <property type="project" value="InterPro"/>
</dbReference>
<dbReference type="InterPro" id="IPR000462">
    <property type="entry name" value="CDP-OH_P_trans"/>
</dbReference>
<dbReference type="GO" id="GO:0008654">
    <property type="term" value="P:phospholipid biosynthetic process"/>
    <property type="evidence" value="ECO:0007669"/>
    <property type="project" value="InterPro"/>
</dbReference>
<keyword evidence="6" id="KW-1133">Transmembrane helix</keyword>
<dbReference type="InterPro" id="IPR048254">
    <property type="entry name" value="CDP_ALCOHOL_P_TRANSF_CS"/>
</dbReference>
<dbReference type="InterPro" id="IPR014472">
    <property type="entry name" value="CHOPT"/>
</dbReference>
<sequence>MDDQVALRERARGMGSVYIPEESLPNLYKYRYSGTDKSLLSRYVLCHYWNNLVKLFPLWMAPNLVTLLGFCFILVNFATLLYFDPTLEREAPAWVYYSYALGLWIYASFDAVDGKQARRTGTSGPLGELFDHGCDSLNTTLGLLIAASIFQLGQSWWTVGIIWNGLCNFYLSTMEEYHTGTLYLGYFSGPVEGIAISCIVYTLTGYLGPHVWLTDYKTLLPLPSAIVDQLPSGGLNHVFVVVAMVTMFPNILNSIHNVFEARRREKLPLLPALVSFLPFVLASLMSYAWLSTSPTLLTQHLVAFFAFITFAFGYTAGRMIVAHVTKNSFPLFNVMFIPLALGAVNAQLRANGLPHLIPVGAEHFYVYGCVIYSTLVYVHFAHTVVSQICQYMDIWCLRIKHPKKE</sequence>
<dbReference type="EMBL" id="JANBPY010000084">
    <property type="protein sequence ID" value="KAJ1969196.1"/>
    <property type="molecule type" value="Genomic_DNA"/>
</dbReference>
<feature type="transmembrane region" description="Helical" evidence="6">
    <location>
        <begin position="94"/>
        <end position="112"/>
    </location>
</feature>
<evidence type="ECO:0000256" key="3">
    <source>
        <dbReference type="ARBA" id="ARBA00022679"/>
    </source>
</evidence>
<feature type="transmembrane region" description="Helical" evidence="6">
    <location>
        <begin position="234"/>
        <end position="255"/>
    </location>
</feature>
<comment type="subcellular location">
    <subcellularLocation>
        <location evidence="1">Membrane</location>
    </subcellularLocation>
</comment>
<dbReference type="PIRSF" id="PIRSF015665">
    <property type="entry name" value="CHOPT"/>
    <property type="match status" value="1"/>
</dbReference>
<dbReference type="OrthoDB" id="196717at2759"/>
<feature type="transmembrane region" description="Helical" evidence="6">
    <location>
        <begin position="328"/>
        <end position="344"/>
    </location>
</feature>
<protein>
    <recommendedName>
        <fullName evidence="9">Choline/ethanolaminephosphotransferase</fullName>
    </recommendedName>
</protein>
<organism evidence="7 8">
    <name type="scientific">Dispira parvispora</name>
    <dbReference type="NCBI Taxonomy" id="1520584"/>
    <lineage>
        <taxon>Eukaryota</taxon>
        <taxon>Fungi</taxon>
        <taxon>Fungi incertae sedis</taxon>
        <taxon>Zoopagomycota</taxon>
        <taxon>Kickxellomycotina</taxon>
        <taxon>Dimargaritomycetes</taxon>
        <taxon>Dimargaritales</taxon>
        <taxon>Dimargaritaceae</taxon>
        <taxon>Dispira</taxon>
    </lineage>
</organism>
<evidence type="ECO:0000313" key="7">
    <source>
        <dbReference type="EMBL" id="KAJ1969196.1"/>
    </source>
</evidence>
<evidence type="ECO:0000256" key="5">
    <source>
        <dbReference type="RuleBase" id="RU003750"/>
    </source>
</evidence>
<reference evidence="7" key="1">
    <citation type="submission" date="2022-07" db="EMBL/GenBank/DDBJ databases">
        <title>Phylogenomic reconstructions and comparative analyses of Kickxellomycotina fungi.</title>
        <authorList>
            <person name="Reynolds N.K."/>
            <person name="Stajich J.E."/>
            <person name="Barry K."/>
            <person name="Grigoriev I.V."/>
            <person name="Crous P."/>
            <person name="Smith M.E."/>
        </authorList>
    </citation>
    <scope>NUCLEOTIDE SEQUENCE</scope>
    <source>
        <strain evidence="7">RSA 1196</strain>
    </source>
</reference>
<dbReference type="GO" id="GO:0016020">
    <property type="term" value="C:membrane"/>
    <property type="evidence" value="ECO:0007669"/>
    <property type="project" value="UniProtKB-SubCell"/>
</dbReference>
<dbReference type="Gene3D" id="1.20.120.1760">
    <property type="match status" value="1"/>
</dbReference>
<evidence type="ECO:0000256" key="2">
    <source>
        <dbReference type="ARBA" id="ARBA00010441"/>
    </source>
</evidence>
<evidence type="ECO:0000256" key="6">
    <source>
        <dbReference type="SAM" id="Phobius"/>
    </source>
</evidence>
<dbReference type="Pfam" id="PF01066">
    <property type="entry name" value="CDP-OH_P_transf"/>
    <property type="match status" value="1"/>
</dbReference>
<keyword evidence="8" id="KW-1185">Reference proteome</keyword>
<keyword evidence="4 6" id="KW-0472">Membrane</keyword>
<dbReference type="AlphaFoldDB" id="A0A9W8E9A5"/>
<dbReference type="PANTHER" id="PTHR10414">
    <property type="entry name" value="ETHANOLAMINEPHOSPHOTRANSFERASE"/>
    <property type="match status" value="1"/>
</dbReference>